<keyword evidence="3" id="KW-1185">Reference proteome</keyword>
<evidence type="ECO:0000313" key="2">
    <source>
        <dbReference type="EMBL" id="RZF20968.1"/>
    </source>
</evidence>
<dbReference type="RefSeq" id="WP_115363303.1">
    <property type="nucleotide sequence ID" value="NZ_QDKL01000003.1"/>
</dbReference>
<dbReference type="PANTHER" id="PTHR30534:SF0">
    <property type="entry name" value="FLAGELLAR MOTOR SWITCH PROTEIN FLIG"/>
    <property type="match status" value="1"/>
</dbReference>
<dbReference type="PANTHER" id="PTHR30534">
    <property type="entry name" value="FLAGELLAR MOTOR SWITCH PROTEIN FLIG"/>
    <property type="match status" value="1"/>
</dbReference>
<accession>A0ABY0IDD2</accession>
<feature type="domain" description="Flagellar motor switch protein FliG C-terminal" evidence="1">
    <location>
        <begin position="30"/>
        <end position="133"/>
    </location>
</feature>
<evidence type="ECO:0000313" key="3">
    <source>
        <dbReference type="Proteomes" id="UP000443582"/>
    </source>
</evidence>
<sequence>MSNKKESGFKSILEAISLMNKEEKDTLIGNLSRMDAQLAQKLKANMYRLKDLLYITPKMLSEFLREVKTESFGNALKVEDEEVRSAILAKLPKSIRQDVEFYIDKKVPKSHAFEAHRDVMAVFTQMIDDERLIISKDDKTI</sequence>
<protein>
    <recommendedName>
        <fullName evidence="1">Flagellar motor switch protein FliG C-terminal domain-containing protein</fullName>
    </recommendedName>
</protein>
<dbReference type="InterPro" id="IPR023087">
    <property type="entry name" value="Flg_Motor_Flig_C"/>
</dbReference>
<dbReference type="Gene3D" id="1.10.220.30">
    <property type="match status" value="1"/>
</dbReference>
<dbReference type="Proteomes" id="UP000443582">
    <property type="component" value="Unassembled WGS sequence"/>
</dbReference>
<evidence type="ECO:0000259" key="1">
    <source>
        <dbReference type="Pfam" id="PF01706"/>
    </source>
</evidence>
<dbReference type="SUPFAM" id="SSF48029">
    <property type="entry name" value="FliG"/>
    <property type="match status" value="1"/>
</dbReference>
<dbReference type="InterPro" id="IPR011002">
    <property type="entry name" value="FliG_a-hlx"/>
</dbReference>
<reference evidence="3" key="1">
    <citation type="journal article" date="2019" name="Int. J. Syst. Evol. Microbiol.">
        <title>Halobacteriovorax valvorus sp. nov., a novel prokaryotic predator isolated from coastal seawater of China.</title>
        <authorList>
            <person name="Chen M.-X."/>
        </authorList>
    </citation>
    <scope>NUCLEOTIDE SEQUENCE [LARGE SCALE GENOMIC DNA]</scope>
    <source>
        <strain evidence="3">BL9</strain>
    </source>
</reference>
<comment type="caution">
    <text evidence="2">The sequence shown here is derived from an EMBL/GenBank/DDBJ whole genome shotgun (WGS) entry which is preliminary data.</text>
</comment>
<dbReference type="PRINTS" id="PR00954">
    <property type="entry name" value="FLGMOTORFLIG"/>
</dbReference>
<dbReference type="InterPro" id="IPR000090">
    <property type="entry name" value="Flg_Motor_Flig"/>
</dbReference>
<dbReference type="Pfam" id="PF01706">
    <property type="entry name" value="FliG_C"/>
    <property type="match status" value="1"/>
</dbReference>
<proteinExistence type="predicted"/>
<organism evidence="2 3">
    <name type="scientific">Halobacteriovorax vibrionivorans</name>
    <dbReference type="NCBI Taxonomy" id="2152716"/>
    <lineage>
        <taxon>Bacteria</taxon>
        <taxon>Pseudomonadati</taxon>
        <taxon>Bdellovibrionota</taxon>
        <taxon>Bacteriovoracia</taxon>
        <taxon>Bacteriovoracales</taxon>
        <taxon>Halobacteriovoraceae</taxon>
        <taxon>Halobacteriovorax</taxon>
    </lineage>
</organism>
<name>A0ABY0IDD2_9BACT</name>
<gene>
    <name evidence="2" type="ORF">DAY19_13365</name>
</gene>
<dbReference type="EMBL" id="QDKL01000003">
    <property type="protein sequence ID" value="RZF20968.1"/>
    <property type="molecule type" value="Genomic_DNA"/>
</dbReference>